<reference evidence="5 6" key="1">
    <citation type="submission" date="2019-05" db="EMBL/GenBank/DDBJ databases">
        <title>Another draft genome of Portunus trituberculatus and its Hox gene families provides insights of decapod evolution.</title>
        <authorList>
            <person name="Jeong J.-H."/>
            <person name="Song I."/>
            <person name="Kim S."/>
            <person name="Choi T."/>
            <person name="Kim D."/>
            <person name="Ryu S."/>
            <person name="Kim W."/>
        </authorList>
    </citation>
    <scope>NUCLEOTIDE SEQUENCE [LARGE SCALE GENOMIC DNA]</scope>
    <source>
        <tissue evidence="5">Muscle</tissue>
    </source>
</reference>
<evidence type="ECO:0000259" key="4">
    <source>
        <dbReference type="PROSITE" id="PS51319"/>
    </source>
</evidence>
<dbReference type="GO" id="GO:0016973">
    <property type="term" value="P:poly(A)+ mRNA export from nucleus"/>
    <property type="evidence" value="ECO:0007669"/>
    <property type="project" value="TreeGrafter"/>
</dbReference>
<dbReference type="Pfam" id="PF08711">
    <property type="entry name" value="Med26"/>
    <property type="match status" value="1"/>
</dbReference>
<dbReference type="Gene3D" id="1.20.930.10">
    <property type="entry name" value="Conserved domain common to transcription factors TFIIS, elongin A, CRSP70"/>
    <property type="match status" value="1"/>
</dbReference>
<dbReference type="InterPro" id="IPR051037">
    <property type="entry name" value="RNAPII_TF_IWS1"/>
</dbReference>
<evidence type="ECO:0000256" key="1">
    <source>
        <dbReference type="ARBA" id="ARBA00037992"/>
    </source>
</evidence>
<dbReference type="PANTHER" id="PTHR46010">
    <property type="entry name" value="PROTEIN IWS1 HOMOLOG"/>
    <property type="match status" value="1"/>
</dbReference>
<dbReference type="Proteomes" id="UP000324222">
    <property type="component" value="Unassembled WGS sequence"/>
</dbReference>
<dbReference type="PROSITE" id="PS51319">
    <property type="entry name" value="TFIIS_N"/>
    <property type="match status" value="1"/>
</dbReference>
<evidence type="ECO:0000313" key="5">
    <source>
        <dbReference type="EMBL" id="MPC89377.1"/>
    </source>
</evidence>
<dbReference type="EMBL" id="VSRR010080837">
    <property type="protein sequence ID" value="MPC89377.1"/>
    <property type="molecule type" value="Genomic_DNA"/>
</dbReference>
<evidence type="ECO:0000256" key="3">
    <source>
        <dbReference type="SAM" id="MobiDB-lite"/>
    </source>
</evidence>
<feature type="region of interest" description="Disordered" evidence="3">
    <location>
        <begin position="61"/>
        <end position="91"/>
    </location>
</feature>
<proteinExistence type="inferred from homology"/>
<keyword evidence="2" id="KW-0539">Nucleus</keyword>
<feature type="domain" description="TFIIS N-terminal" evidence="4">
    <location>
        <begin position="1"/>
        <end position="42"/>
    </location>
</feature>
<dbReference type="PANTHER" id="PTHR46010:SF1">
    <property type="entry name" value="PROTEIN IWS1 HOMOLOG"/>
    <property type="match status" value="1"/>
</dbReference>
<comment type="subcellular location">
    <subcellularLocation>
        <location evidence="2">Nucleus</location>
    </subcellularLocation>
</comment>
<dbReference type="GO" id="GO:0005634">
    <property type="term" value="C:nucleus"/>
    <property type="evidence" value="ECO:0007669"/>
    <property type="project" value="UniProtKB-SubCell"/>
</dbReference>
<dbReference type="InterPro" id="IPR035441">
    <property type="entry name" value="TFIIS/LEDGF_dom_sf"/>
</dbReference>
<comment type="caution">
    <text evidence="5">The sequence shown here is derived from an EMBL/GenBank/DDBJ whole genome shotgun (WGS) entry which is preliminary data.</text>
</comment>
<accession>A0A5B7J757</accession>
<gene>
    <name evidence="5" type="primary">IWS1</name>
    <name evidence="5" type="ORF">E2C01_084320</name>
</gene>
<organism evidence="5 6">
    <name type="scientific">Portunus trituberculatus</name>
    <name type="common">Swimming crab</name>
    <name type="synonym">Neptunus trituberculatus</name>
    <dbReference type="NCBI Taxonomy" id="210409"/>
    <lineage>
        <taxon>Eukaryota</taxon>
        <taxon>Metazoa</taxon>
        <taxon>Ecdysozoa</taxon>
        <taxon>Arthropoda</taxon>
        <taxon>Crustacea</taxon>
        <taxon>Multicrustacea</taxon>
        <taxon>Malacostraca</taxon>
        <taxon>Eumalacostraca</taxon>
        <taxon>Eucarida</taxon>
        <taxon>Decapoda</taxon>
        <taxon>Pleocyemata</taxon>
        <taxon>Brachyura</taxon>
        <taxon>Eubrachyura</taxon>
        <taxon>Portunoidea</taxon>
        <taxon>Portunidae</taxon>
        <taxon>Portuninae</taxon>
        <taxon>Portunus</taxon>
    </lineage>
</organism>
<comment type="similarity">
    <text evidence="1">Belongs to the IWS1 family.</text>
</comment>
<evidence type="ECO:0000313" key="6">
    <source>
        <dbReference type="Proteomes" id="UP000324222"/>
    </source>
</evidence>
<dbReference type="AlphaFoldDB" id="A0A5B7J757"/>
<dbReference type="InterPro" id="IPR017923">
    <property type="entry name" value="TFIIS_N"/>
</dbReference>
<dbReference type="OrthoDB" id="21124at2759"/>
<keyword evidence="6" id="KW-1185">Reference proteome</keyword>
<evidence type="ECO:0000256" key="2">
    <source>
        <dbReference type="PROSITE-ProRule" id="PRU00649"/>
    </source>
</evidence>
<name>A0A5B7J757_PORTR</name>
<protein>
    <submittedName>
        <fullName evidence="5">Protein IWS1</fullName>
    </submittedName>
</protein>
<sequence>MLKTSGIGKAVMYLYKHPKELKMNKERCGRLISMWSRPIFNVSDDFKSKESTCLVIFSHFEPTSGNPRDPEGGNSTPSDVMSVLLGNDIEE</sequence>